<reference evidence="4" key="2">
    <citation type="journal article" date="2021" name="Microbiome">
        <title>Successional dynamics and alternative stable states in a saline activated sludge microbial community over 9 years.</title>
        <authorList>
            <person name="Wang Y."/>
            <person name="Ye J."/>
            <person name="Ju F."/>
            <person name="Liu L."/>
            <person name="Boyd J.A."/>
            <person name="Deng Y."/>
            <person name="Parks D.H."/>
            <person name="Jiang X."/>
            <person name="Yin X."/>
            <person name="Woodcroft B.J."/>
            <person name="Tyson G.W."/>
            <person name="Hugenholtz P."/>
            <person name="Polz M.F."/>
            <person name="Zhang T."/>
        </authorList>
    </citation>
    <scope>NUCLEOTIDE SEQUENCE</scope>
    <source>
        <strain evidence="4">HKST-UBA14</strain>
    </source>
</reference>
<dbReference type="CDD" id="cd02696">
    <property type="entry name" value="MurNAc-LAA"/>
    <property type="match status" value="1"/>
</dbReference>
<evidence type="ECO:0000259" key="3">
    <source>
        <dbReference type="SMART" id="SM00646"/>
    </source>
</evidence>
<feature type="compositionally biased region" description="Gly residues" evidence="2">
    <location>
        <begin position="257"/>
        <end position="271"/>
    </location>
</feature>
<reference evidence="4" key="1">
    <citation type="submission" date="2020-04" db="EMBL/GenBank/DDBJ databases">
        <authorList>
            <person name="Zhang T."/>
        </authorList>
    </citation>
    <scope>NUCLEOTIDE SEQUENCE</scope>
    <source>
        <strain evidence="4">HKST-UBA14</strain>
    </source>
</reference>
<dbReference type="InterPro" id="IPR002508">
    <property type="entry name" value="MurNAc-LAA_cat"/>
</dbReference>
<dbReference type="InterPro" id="IPR050695">
    <property type="entry name" value="N-acetylmuramoyl_amidase_3"/>
</dbReference>
<gene>
    <name evidence="4" type="ORF">KC909_02015</name>
</gene>
<dbReference type="GO" id="GO:0008745">
    <property type="term" value="F:N-acetylmuramoyl-L-alanine amidase activity"/>
    <property type="evidence" value="ECO:0007669"/>
    <property type="project" value="InterPro"/>
</dbReference>
<evidence type="ECO:0000313" key="5">
    <source>
        <dbReference type="Proteomes" id="UP000783287"/>
    </source>
</evidence>
<dbReference type="SMART" id="SM00646">
    <property type="entry name" value="Ami_3"/>
    <property type="match status" value="1"/>
</dbReference>
<feature type="non-terminal residue" evidence="4">
    <location>
        <position position="271"/>
    </location>
</feature>
<comment type="caution">
    <text evidence="4">The sequence shown here is derived from an EMBL/GenBank/DDBJ whole genome shotgun (WGS) entry which is preliminary data.</text>
</comment>
<protein>
    <submittedName>
        <fullName evidence="4">N-acetylmuramoyl-L-alanine amidase</fullName>
    </submittedName>
</protein>
<proteinExistence type="predicted"/>
<dbReference type="Gene3D" id="3.40.630.40">
    <property type="entry name" value="Zn-dependent exopeptidases"/>
    <property type="match status" value="1"/>
</dbReference>
<evidence type="ECO:0000313" key="4">
    <source>
        <dbReference type="EMBL" id="MCA9383118.1"/>
    </source>
</evidence>
<feature type="region of interest" description="Disordered" evidence="2">
    <location>
        <begin position="192"/>
        <end position="271"/>
    </location>
</feature>
<feature type="compositionally biased region" description="Low complexity" evidence="2">
    <location>
        <begin position="193"/>
        <end position="218"/>
    </location>
</feature>
<organism evidence="4 5">
    <name type="scientific">Candidatus Dojkabacteria bacterium</name>
    <dbReference type="NCBI Taxonomy" id="2099670"/>
    <lineage>
        <taxon>Bacteria</taxon>
        <taxon>Candidatus Dojkabacteria</taxon>
    </lineage>
</organism>
<dbReference type="GO" id="GO:0009253">
    <property type="term" value="P:peptidoglycan catabolic process"/>
    <property type="evidence" value="ECO:0007669"/>
    <property type="project" value="InterPro"/>
</dbReference>
<sequence>MPRVIVSSGHTSKSPGTVANGLKEVDLARKIAKATLPHLRQNGVITLSVPPDMDLFQRLEWINKTGYDENTGDIAIEIHINDGGDSGVEAWYEGEGDTESKRLTETLLQEVTAESGLTNKGSKSEYDHDLGSIAFLHEVHPVASLIECGYIDNEKDAEFLKDDNNIAKLGKGIAKGILKYLNIEYREAQMPANNNQQPQTNQNQSTAKPAAKPRIRPAGNNSTMPPVSAVGNSGGDGNNSIPVPNNAGLGNPMAGLGNPGGMGGFGAGGAG</sequence>
<dbReference type="AlphaFoldDB" id="A0A955L5P3"/>
<dbReference type="GO" id="GO:0030288">
    <property type="term" value="C:outer membrane-bounded periplasmic space"/>
    <property type="evidence" value="ECO:0007669"/>
    <property type="project" value="TreeGrafter"/>
</dbReference>
<feature type="domain" description="MurNAc-LAA" evidence="3">
    <location>
        <begin position="67"/>
        <end position="178"/>
    </location>
</feature>
<keyword evidence="1" id="KW-0378">Hydrolase</keyword>
<feature type="compositionally biased region" description="Low complexity" evidence="2">
    <location>
        <begin position="245"/>
        <end position="256"/>
    </location>
</feature>
<name>A0A955L5P3_9BACT</name>
<accession>A0A955L5P3</accession>
<dbReference type="Pfam" id="PF01520">
    <property type="entry name" value="Amidase_3"/>
    <property type="match status" value="1"/>
</dbReference>
<dbReference type="SUPFAM" id="SSF53187">
    <property type="entry name" value="Zn-dependent exopeptidases"/>
    <property type="match status" value="1"/>
</dbReference>
<dbReference type="PANTHER" id="PTHR30404">
    <property type="entry name" value="N-ACETYLMURAMOYL-L-ALANINE AMIDASE"/>
    <property type="match status" value="1"/>
</dbReference>
<evidence type="ECO:0000256" key="1">
    <source>
        <dbReference type="ARBA" id="ARBA00022801"/>
    </source>
</evidence>
<dbReference type="EMBL" id="JAGQLK010000028">
    <property type="protein sequence ID" value="MCA9383118.1"/>
    <property type="molecule type" value="Genomic_DNA"/>
</dbReference>
<evidence type="ECO:0000256" key="2">
    <source>
        <dbReference type="SAM" id="MobiDB-lite"/>
    </source>
</evidence>
<dbReference type="PANTHER" id="PTHR30404:SF0">
    <property type="entry name" value="N-ACETYLMURAMOYL-L-ALANINE AMIDASE AMIC"/>
    <property type="match status" value="1"/>
</dbReference>
<dbReference type="Proteomes" id="UP000783287">
    <property type="component" value="Unassembled WGS sequence"/>
</dbReference>